<protein>
    <recommendedName>
        <fullName evidence="1">J domain-containing protein</fullName>
    </recommendedName>
</protein>
<proteinExistence type="predicted"/>
<dbReference type="AlphaFoldDB" id="A0A381R6K1"/>
<dbReference type="EMBL" id="UINC01001679">
    <property type="protein sequence ID" value="SUZ86389.1"/>
    <property type="molecule type" value="Genomic_DNA"/>
</dbReference>
<organism evidence="2">
    <name type="scientific">marine metagenome</name>
    <dbReference type="NCBI Taxonomy" id="408172"/>
    <lineage>
        <taxon>unclassified sequences</taxon>
        <taxon>metagenomes</taxon>
        <taxon>ecological metagenomes</taxon>
    </lineage>
</organism>
<evidence type="ECO:0000313" key="2">
    <source>
        <dbReference type="EMBL" id="SUZ86389.1"/>
    </source>
</evidence>
<dbReference type="InterPro" id="IPR036869">
    <property type="entry name" value="J_dom_sf"/>
</dbReference>
<evidence type="ECO:0000259" key="1">
    <source>
        <dbReference type="PROSITE" id="PS50076"/>
    </source>
</evidence>
<dbReference type="CDD" id="cd06257">
    <property type="entry name" value="DnaJ"/>
    <property type="match status" value="1"/>
</dbReference>
<dbReference type="SUPFAM" id="SSF46565">
    <property type="entry name" value="Chaperone J-domain"/>
    <property type="match status" value="1"/>
</dbReference>
<accession>A0A381R6K1</accession>
<reference evidence="2" key="1">
    <citation type="submission" date="2018-05" db="EMBL/GenBank/DDBJ databases">
        <authorList>
            <person name="Lanie J.A."/>
            <person name="Ng W.-L."/>
            <person name="Kazmierczak K.M."/>
            <person name="Andrzejewski T.M."/>
            <person name="Davidsen T.M."/>
            <person name="Wayne K.J."/>
            <person name="Tettelin H."/>
            <person name="Glass J.I."/>
            <person name="Rusch D."/>
            <person name="Podicherti R."/>
            <person name="Tsui H.-C.T."/>
            <person name="Winkler M.E."/>
        </authorList>
    </citation>
    <scope>NUCLEOTIDE SEQUENCE</scope>
</reference>
<dbReference type="InterPro" id="IPR001623">
    <property type="entry name" value="DnaJ_domain"/>
</dbReference>
<sequence length="274" mass="33481">MELDPYKILGISYDADLKEIRENFKKLVLKNHPDRGGNAINFEIIKNAYSYLYKYKINQQKQLQKEQRTFDKYTSTRDFQTESLDREFNKIKINPNDKNLDSNKFNKIFEIHKINDADDRGYETKRSKERLDYDEIQRRNKNKKKEKLQIQVYQEPEPIELTTDNYKKLGLKYVKDFSQNVGKRGSNYSDFQRAYTEYDTKNMQNHRTKNFKSVEEYQRQRKNQNFKITPEEAMKMEIKKKEELAMEEKRRYYVSKNDRKIEKKFRSFQNHLQF</sequence>
<dbReference type="SMART" id="SM00271">
    <property type="entry name" value="DnaJ"/>
    <property type="match status" value="1"/>
</dbReference>
<name>A0A381R6K1_9ZZZZ</name>
<dbReference type="Pfam" id="PF00226">
    <property type="entry name" value="DnaJ"/>
    <property type="match status" value="1"/>
</dbReference>
<feature type="domain" description="J" evidence="1">
    <location>
        <begin position="4"/>
        <end position="74"/>
    </location>
</feature>
<dbReference type="Gene3D" id="1.10.287.110">
    <property type="entry name" value="DnaJ domain"/>
    <property type="match status" value="1"/>
</dbReference>
<gene>
    <name evidence="2" type="ORF">METZ01_LOCUS39243</name>
</gene>
<dbReference type="PROSITE" id="PS50076">
    <property type="entry name" value="DNAJ_2"/>
    <property type="match status" value="1"/>
</dbReference>